<evidence type="ECO:0000256" key="5">
    <source>
        <dbReference type="ARBA" id="ARBA00023163"/>
    </source>
</evidence>
<keyword evidence="5 6" id="KW-0804">Transcription</keyword>
<name>A0A6S6P1C9_9MYCO</name>
<dbReference type="AlphaFoldDB" id="A0A6S6P1C9"/>
<proteinExistence type="inferred from homology"/>
<protein>
    <recommendedName>
        <fullName evidence="6">RNA polymerase sigma factor</fullName>
    </recommendedName>
</protein>
<keyword evidence="3 6" id="KW-0731">Sigma factor</keyword>
<dbReference type="GO" id="GO:0006352">
    <property type="term" value="P:DNA-templated transcription initiation"/>
    <property type="evidence" value="ECO:0007669"/>
    <property type="project" value="InterPro"/>
</dbReference>
<dbReference type="Gene3D" id="1.10.10.10">
    <property type="entry name" value="Winged helix-like DNA-binding domain superfamily/Winged helix DNA-binding domain"/>
    <property type="match status" value="1"/>
</dbReference>
<dbReference type="Gene3D" id="1.10.1740.10">
    <property type="match status" value="1"/>
</dbReference>
<dbReference type="PANTHER" id="PTHR43133:SF59">
    <property type="entry name" value="ECF RNA POLYMERASE SIGMA FACTOR SIGR"/>
    <property type="match status" value="1"/>
</dbReference>
<dbReference type="Pfam" id="PF04542">
    <property type="entry name" value="Sigma70_r2"/>
    <property type="match status" value="1"/>
</dbReference>
<dbReference type="InterPro" id="IPR013249">
    <property type="entry name" value="RNA_pol_sigma70_r4_t2"/>
</dbReference>
<dbReference type="PROSITE" id="PS01063">
    <property type="entry name" value="SIGMA70_ECF"/>
    <property type="match status" value="1"/>
</dbReference>
<dbReference type="GO" id="GO:0003677">
    <property type="term" value="F:DNA binding"/>
    <property type="evidence" value="ECO:0007669"/>
    <property type="project" value="UniProtKB-KW"/>
</dbReference>
<dbReference type="InterPro" id="IPR000838">
    <property type="entry name" value="RNA_pol_sigma70_ECF_CS"/>
</dbReference>
<gene>
    <name evidence="9" type="ORF">NIIDNTM18_29310</name>
</gene>
<keyword evidence="4 6" id="KW-0238">DNA-binding</keyword>
<evidence type="ECO:0000256" key="6">
    <source>
        <dbReference type="RuleBase" id="RU000716"/>
    </source>
</evidence>
<evidence type="ECO:0000313" key="9">
    <source>
        <dbReference type="EMBL" id="BCI53653.1"/>
    </source>
</evidence>
<evidence type="ECO:0000256" key="1">
    <source>
        <dbReference type="ARBA" id="ARBA00010641"/>
    </source>
</evidence>
<evidence type="ECO:0000313" key="10">
    <source>
        <dbReference type="Proteomes" id="UP000515734"/>
    </source>
</evidence>
<dbReference type="SUPFAM" id="SSF88946">
    <property type="entry name" value="Sigma2 domain of RNA polymerase sigma factors"/>
    <property type="match status" value="1"/>
</dbReference>
<keyword evidence="2 6" id="KW-0805">Transcription regulation</keyword>
<evidence type="ECO:0000256" key="3">
    <source>
        <dbReference type="ARBA" id="ARBA00023082"/>
    </source>
</evidence>
<evidence type="ECO:0000256" key="2">
    <source>
        <dbReference type="ARBA" id="ARBA00023015"/>
    </source>
</evidence>
<reference evidence="9 10" key="1">
    <citation type="submission" date="2020-07" db="EMBL/GenBank/DDBJ databases">
        <title>Complete genome sequence of Mycolicibacterium litorale like strain isolated from cardiac implantable electronic device infection.</title>
        <authorList>
            <person name="Fukano H."/>
            <person name="Miyama H."/>
            <person name="Hoshino Y."/>
        </authorList>
    </citation>
    <scope>NUCLEOTIDE SEQUENCE [LARGE SCALE GENOMIC DNA]</scope>
    <source>
        <strain evidence="9 10">NIIDNTM18</strain>
    </source>
</reference>
<dbReference type="CDD" id="cd06171">
    <property type="entry name" value="Sigma70_r4"/>
    <property type="match status" value="1"/>
</dbReference>
<evidence type="ECO:0000259" key="7">
    <source>
        <dbReference type="Pfam" id="PF04542"/>
    </source>
</evidence>
<dbReference type="Proteomes" id="UP000515734">
    <property type="component" value="Chromosome"/>
</dbReference>
<dbReference type="GO" id="GO:0016987">
    <property type="term" value="F:sigma factor activity"/>
    <property type="evidence" value="ECO:0007669"/>
    <property type="project" value="UniProtKB-KW"/>
</dbReference>
<feature type="domain" description="RNA polymerase sigma factor 70 region 4 type 2" evidence="8">
    <location>
        <begin position="129"/>
        <end position="180"/>
    </location>
</feature>
<dbReference type="PANTHER" id="PTHR43133">
    <property type="entry name" value="RNA POLYMERASE ECF-TYPE SIGMA FACTO"/>
    <property type="match status" value="1"/>
</dbReference>
<dbReference type="RefSeq" id="WP_232100312.1">
    <property type="nucleotide sequence ID" value="NZ_AP023287.1"/>
</dbReference>
<dbReference type="EMBL" id="AP023287">
    <property type="protein sequence ID" value="BCI53653.1"/>
    <property type="molecule type" value="Genomic_DNA"/>
</dbReference>
<dbReference type="SUPFAM" id="SSF88659">
    <property type="entry name" value="Sigma3 and sigma4 domains of RNA polymerase sigma factors"/>
    <property type="match status" value="1"/>
</dbReference>
<dbReference type="InterPro" id="IPR036388">
    <property type="entry name" value="WH-like_DNA-bd_sf"/>
</dbReference>
<feature type="domain" description="RNA polymerase sigma-70 region 2" evidence="7">
    <location>
        <begin position="29"/>
        <end position="90"/>
    </location>
</feature>
<dbReference type="InterPro" id="IPR014284">
    <property type="entry name" value="RNA_pol_sigma-70_dom"/>
</dbReference>
<dbReference type="InterPro" id="IPR039425">
    <property type="entry name" value="RNA_pol_sigma-70-like"/>
</dbReference>
<evidence type="ECO:0000256" key="4">
    <source>
        <dbReference type="ARBA" id="ARBA00023125"/>
    </source>
</evidence>
<comment type="similarity">
    <text evidence="1 6">Belongs to the sigma-70 factor family. ECF subfamily.</text>
</comment>
<dbReference type="GO" id="GO:0006950">
    <property type="term" value="P:response to stress"/>
    <property type="evidence" value="ECO:0007669"/>
    <property type="project" value="UniProtKB-ARBA"/>
</dbReference>
<dbReference type="Pfam" id="PF08281">
    <property type="entry name" value="Sigma70_r4_2"/>
    <property type="match status" value="1"/>
</dbReference>
<sequence>MLDPTDAAGESARDGHLDRFERDVMPLIKDLHRSAYAYTRNAADAEDLVQETLLRAFRAFDKLSGDYRLKAWLLSIMRNTWISRYRATMRRPPETLIGDLNDGHINRRTVSRETSSAEQLVLQDMPDPQLVAALATLPEPLRLTVYYVAVQGLSCHEAATAMGIPKGTVMSRMYRSRLHLRRSLGAHPGLSAAAPGPH</sequence>
<dbReference type="InterPro" id="IPR013324">
    <property type="entry name" value="RNA_pol_sigma_r3/r4-like"/>
</dbReference>
<organism evidence="9 10">
    <name type="scientific">Mycolicibacterium litorale</name>
    <dbReference type="NCBI Taxonomy" id="758802"/>
    <lineage>
        <taxon>Bacteria</taxon>
        <taxon>Bacillati</taxon>
        <taxon>Actinomycetota</taxon>
        <taxon>Actinomycetes</taxon>
        <taxon>Mycobacteriales</taxon>
        <taxon>Mycobacteriaceae</taxon>
        <taxon>Mycolicibacterium</taxon>
    </lineage>
</organism>
<dbReference type="InterPro" id="IPR007627">
    <property type="entry name" value="RNA_pol_sigma70_r2"/>
</dbReference>
<dbReference type="NCBIfam" id="TIGR02937">
    <property type="entry name" value="sigma70-ECF"/>
    <property type="match status" value="1"/>
</dbReference>
<evidence type="ECO:0000259" key="8">
    <source>
        <dbReference type="Pfam" id="PF08281"/>
    </source>
</evidence>
<accession>A0A6S6P1C9</accession>
<dbReference type="InterPro" id="IPR013325">
    <property type="entry name" value="RNA_pol_sigma_r2"/>
</dbReference>